<dbReference type="InterPro" id="IPR000515">
    <property type="entry name" value="MetI-like"/>
</dbReference>
<keyword evidence="5 8" id="KW-0812">Transmembrane</keyword>
<feature type="transmembrane region" description="Helical" evidence="8">
    <location>
        <begin position="226"/>
        <end position="250"/>
    </location>
</feature>
<proteinExistence type="inferred from homology"/>
<feature type="transmembrane region" description="Helical" evidence="8">
    <location>
        <begin position="484"/>
        <end position="502"/>
    </location>
</feature>
<evidence type="ECO:0000256" key="4">
    <source>
        <dbReference type="ARBA" id="ARBA00022519"/>
    </source>
</evidence>
<feature type="domain" description="ABC transmembrane type-1" evidence="9">
    <location>
        <begin position="53"/>
        <end position="243"/>
    </location>
</feature>
<dbReference type="SUPFAM" id="SSF161098">
    <property type="entry name" value="MetI-like"/>
    <property type="match status" value="2"/>
</dbReference>
<comment type="similarity">
    <text evidence="8">Belongs to the binding-protein-dependent transport system permease family.</text>
</comment>
<dbReference type="Proteomes" id="UP000272771">
    <property type="component" value="Chromosome"/>
</dbReference>
<evidence type="ECO:0000256" key="1">
    <source>
        <dbReference type="ARBA" id="ARBA00004429"/>
    </source>
</evidence>
<feature type="transmembrane region" description="Helical" evidence="8">
    <location>
        <begin position="12"/>
        <end position="33"/>
    </location>
</feature>
<comment type="subcellular location">
    <subcellularLocation>
        <location evidence="1">Cell inner membrane</location>
        <topology evidence="1">Multi-pass membrane protein</topology>
    </subcellularLocation>
    <subcellularLocation>
        <location evidence="8">Cell membrane</location>
        <topology evidence="8">Multi-pass membrane protein</topology>
    </subcellularLocation>
</comment>
<evidence type="ECO:0000259" key="9">
    <source>
        <dbReference type="PROSITE" id="PS50928"/>
    </source>
</evidence>
<dbReference type="PANTHER" id="PTHR43357">
    <property type="entry name" value="INNER MEMBRANE ABC TRANSPORTER PERMEASE PROTEIN YDCV"/>
    <property type="match status" value="1"/>
</dbReference>
<feature type="transmembrane region" description="Helical" evidence="8">
    <location>
        <begin position="179"/>
        <end position="206"/>
    </location>
</feature>
<feature type="transmembrane region" description="Helical" evidence="8">
    <location>
        <begin position="321"/>
        <end position="342"/>
    </location>
</feature>
<feature type="transmembrane region" description="Helical" evidence="8">
    <location>
        <begin position="125"/>
        <end position="146"/>
    </location>
</feature>
<dbReference type="EMBL" id="LR134533">
    <property type="protein sequence ID" value="VEJ51315.1"/>
    <property type="molecule type" value="Genomic_DNA"/>
</dbReference>
<keyword evidence="11" id="KW-1185">Reference proteome</keyword>
<feature type="transmembrane region" description="Helical" evidence="8">
    <location>
        <begin position="378"/>
        <end position="395"/>
    </location>
</feature>
<dbReference type="RefSeq" id="WP_004285196.1">
    <property type="nucleotide sequence ID" value="NZ_CAUJRG010000009.1"/>
</dbReference>
<feature type="transmembrane region" description="Helical" evidence="8">
    <location>
        <begin position="88"/>
        <end position="113"/>
    </location>
</feature>
<dbReference type="Gene3D" id="1.10.3720.10">
    <property type="entry name" value="MetI-like"/>
    <property type="match status" value="2"/>
</dbReference>
<evidence type="ECO:0000313" key="11">
    <source>
        <dbReference type="Proteomes" id="UP000272771"/>
    </source>
</evidence>
<dbReference type="CDD" id="cd06261">
    <property type="entry name" value="TM_PBP2"/>
    <property type="match status" value="2"/>
</dbReference>
<keyword evidence="4" id="KW-0997">Cell inner membrane</keyword>
<keyword evidence="7 8" id="KW-0472">Membrane</keyword>
<dbReference type="PANTHER" id="PTHR43357:SF4">
    <property type="entry name" value="INNER MEMBRANE ABC TRANSPORTER PERMEASE PROTEIN YDCV"/>
    <property type="match status" value="1"/>
</dbReference>
<evidence type="ECO:0000256" key="3">
    <source>
        <dbReference type="ARBA" id="ARBA00022475"/>
    </source>
</evidence>
<feature type="transmembrane region" description="Helical" evidence="8">
    <location>
        <begin position="354"/>
        <end position="372"/>
    </location>
</feature>
<protein>
    <submittedName>
        <fullName evidence="10">Putative transporter</fullName>
    </submittedName>
</protein>
<dbReference type="Pfam" id="PF00528">
    <property type="entry name" value="BPD_transp_1"/>
    <property type="match status" value="2"/>
</dbReference>
<feature type="transmembrane region" description="Helical" evidence="8">
    <location>
        <begin position="441"/>
        <end position="458"/>
    </location>
</feature>
<gene>
    <name evidence="10" type="primary">potB</name>
    <name evidence="10" type="ORF">NCTC12742_01196</name>
</gene>
<dbReference type="PROSITE" id="PS50928">
    <property type="entry name" value="ABC_TM1"/>
    <property type="match status" value="2"/>
</dbReference>
<dbReference type="GO" id="GO:0005886">
    <property type="term" value="C:plasma membrane"/>
    <property type="evidence" value="ECO:0007669"/>
    <property type="project" value="UniProtKB-SubCell"/>
</dbReference>
<dbReference type="GO" id="GO:0055085">
    <property type="term" value="P:transmembrane transport"/>
    <property type="evidence" value="ECO:0007669"/>
    <property type="project" value="InterPro"/>
</dbReference>
<keyword evidence="3" id="KW-1003">Cell membrane</keyword>
<accession>A0A3S5F9S3</accession>
<name>A0A3S5F9S3_9NEIS</name>
<organism evidence="10 11">
    <name type="scientific">Neisseria weaveri</name>
    <dbReference type="NCBI Taxonomy" id="28091"/>
    <lineage>
        <taxon>Bacteria</taxon>
        <taxon>Pseudomonadati</taxon>
        <taxon>Pseudomonadota</taxon>
        <taxon>Betaproteobacteria</taxon>
        <taxon>Neisseriales</taxon>
        <taxon>Neisseriaceae</taxon>
        <taxon>Neisseria</taxon>
    </lineage>
</organism>
<dbReference type="OrthoDB" id="9804629at2"/>
<evidence type="ECO:0000256" key="6">
    <source>
        <dbReference type="ARBA" id="ARBA00022989"/>
    </source>
</evidence>
<evidence type="ECO:0000313" key="10">
    <source>
        <dbReference type="EMBL" id="VEJ51315.1"/>
    </source>
</evidence>
<evidence type="ECO:0000256" key="2">
    <source>
        <dbReference type="ARBA" id="ARBA00022448"/>
    </source>
</evidence>
<evidence type="ECO:0000256" key="8">
    <source>
        <dbReference type="RuleBase" id="RU363032"/>
    </source>
</evidence>
<keyword evidence="6 8" id="KW-1133">Transmembrane helix</keyword>
<evidence type="ECO:0000256" key="7">
    <source>
        <dbReference type="ARBA" id="ARBA00023136"/>
    </source>
</evidence>
<sequence>MNIRRLFATLSIALIPLGFLILMVVAPLVALAAYDEGTMLWDIIYDEYIQWRIGWTVIQAAVTCLVTALLGIPTAWALARLDFPGRRLVLRLLMLPFVMPTLVAGMGVLALFGTHGLLWAGWQDTPYLLLYGNVFFNLPVLVRAAYQGFSNVPASRLKAAQTLGANAWQRFCHIEWPALLPWLAGGMCLVFLYCFSGFGLALLLGGSRYSTIEVEIYQLIAYELDMAQASVLVWLVLAITAVAGGLYAWLSRRTASGRQTAPLPLRKPQTAGERLLLGGALGILVFCCLLPLTAVALQAFGAGNSWQVLAEAETLAAAWNTLRFTFSAMLLAVLLGVMHAWLARRAAWVRGLTFLPFMVSPVCVAFGVLLLYPQWTASLPLLVATYALLAYPFITKDILTAWDEMPARYQTAARSLGATPFQTARYVTVPLLLPALRRGSVLAAATCIGEFAATLFLSRPEWQTLTTLVYRYLGTAGADNHDRAMVVTLILMLMALAVFVCSDAGESDRKAV</sequence>
<reference evidence="10 11" key="1">
    <citation type="submission" date="2018-12" db="EMBL/GenBank/DDBJ databases">
        <authorList>
            <consortium name="Pathogen Informatics"/>
        </authorList>
    </citation>
    <scope>NUCLEOTIDE SEQUENCE [LARGE SCALE GENOMIC DNA]</scope>
    <source>
        <strain evidence="10 11">NCTC12742</strain>
    </source>
</reference>
<dbReference type="InterPro" id="IPR035906">
    <property type="entry name" value="MetI-like_sf"/>
</dbReference>
<feature type="domain" description="ABC transmembrane type-1" evidence="9">
    <location>
        <begin position="318"/>
        <end position="502"/>
    </location>
</feature>
<dbReference type="AlphaFoldDB" id="A0A3S5F9S3"/>
<evidence type="ECO:0000256" key="5">
    <source>
        <dbReference type="ARBA" id="ARBA00022692"/>
    </source>
</evidence>
<dbReference type="STRING" id="28091.SAMEA3174300_01825"/>
<feature type="transmembrane region" description="Helical" evidence="8">
    <location>
        <begin position="53"/>
        <end position="76"/>
    </location>
</feature>
<feature type="transmembrane region" description="Helical" evidence="8">
    <location>
        <begin position="275"/>
        <end position="301"/>
    </location>
</feature>
<keyword evidence="2 8" id="KW-0813">Transport</keyword>